<feature type="region of interest" description="Disordered" evidence="2">
    <location>
        <begin position="397"/>
        <end position="418"/>
    </location>
</feature>
<accession>A0A1S3HWV9</accession>
<dbReference type="OrthoDB" id="10010517at2759"/>
<gene>
    <name evidence="5" type="primary">LOC106158921</name>
</gene>
<dbReference type="PANTHER" id="PTHR19444:SF13">
    <property type="entry name" value="PROTEIN UNC-93 HOMOLOG A"/>
    <property type="match status" value="1"/>
</dbReference>
<dbReference type="RefSeq" id="XP_013390503.2">
    <property type="nucleotide sequence ID" value="XM_013535049.2"/>
</dbReference>
<evidence type="ECO:0000256" key="1">
    <source>
        <dbReference type="ARBA" id="ARBA00009172"/>
    </source>
</evidence>
<dbReference type="SUPFAM" id="SSF103473">
    <property type="entry name" value="MFS general substrate transporter"/>
    <property type="match status" value="1"/>
</dbReference>
<name>A0A1S3HWV9_LINAN</name>
<keyword evidence="3" id="KW-0812">Transmembrane</keyword>
<keyword evidence="3" id="KW-1133">Transmembrane helix</keyword>
<dbReference type="GeneID" id="106158921"/>
<sequence>MALIHSGNSFSDYDEESPENSALLVGQKSREKETRWGPVIQLVILSVAYMLGYAPHTALMNLEGVIQPEIGLYAMMCLFGGALVNSVLVSPILTRKLGAKGCVLCAWVCETVFICAHFYVEPYILLPVSFFAGIGHGQGLTTAGVFITALALQYVHATGQSQDHVMGLFNGIFFTIYLTCSIWSNLISSLVLVKPASVNATEKSNLSELCGPKFCPWEDTSGTFIRQPDQNEIYITLGGFLCLVGSAFVLTLFFVKKIKPESVEAVSGARAFWSATGNLLLRKKFVLLVLPFMMYSAGEVFIIAEFTKAFVSCELGIEYNGWTMIAFAVGSNIGSIVTGRLVKYVGWPVLFVFAACCNFGCYTSMLVFDPSIGSIEYFFLVPFVCGVADSVWISQSSENKGDRSGMGSSPLHPSPKNK</sequence>
<keyword evidence="3" id="KW-0472">Membrane</keyword>
<comment type="similarity">
    <text evidence="1">Belongs to the unc-93 family.</text>
</comment>
<protein>
    <submittedName>
        <fullName evidence="5">Protein unc-93 homolog A-like</fullName>
    </submittedName>
</protein>
<dbReference type="PANTHER" id="PTHR19444">
    <property type="entry name" value="UNC-93 RELATED"/>
    <property type="match status" value="1"/>
</dbReference>
<dbReference type="InterPro" id="IPR051951">
    <property type="entry name" value="UNC-93_regulatory"/>
</dbReference>
<dbReference type="InterPro" id="IPR036259">
    <property type="entry name" value="MFS_trans_sf"/>
</dbReference>
<evidence type="ECO:0000313" key="5">
    <source>
        <dbReference type="RefSeq" id="XP_013390503.2"/>
    </source>
</evidence>
<organism evidence="4 5">
    <name type="scientific">Lingula anatina</name>
    <name type="common">Brachiopod</name>
    <name type="synonym">Lingula unguis</name>
    <dbReference type="NCBI Taxonomy" id="7574"/>
    <lineage>
        <taxon>Eukaryota</taxon>
        <taxon>Metazoa</taxon>
        <taxon>Spiralia</taxon>
        <taxon>Lophotrochozoa</taxon>
        <taxon>Brachiopoda</taxon>
        <taxon>Linguliformea</taxon>
        <taxon>Lingulata</taxon>
        <taxon>Lingulida</taxon>
        <taxon>Linguloidea</taxon>
        <taxon>Lingulidae</taxon>
        <taxon>Lingula</taxon>
    </lineage>
</organism>
<dbReference type="AlphaFoldDB" id="A0A1S3HWV9"/>
<dbReference type="InParanoid" id="A0A1S3HWV9"/>
<evidence type="ECO:0000256" key="3">
    <source>
        <dbReference type="SAM" id="Phobius"/>
    </source>
</evidence>
<dbReference type="Proteomes" id="UP000085678">
    <property type="component" value="Unplaced"/>
</dbReference>
<dbReference type="KEGG" id="lak:106158921"/>
<proteinExistence type="inferred from homology"/>
<keyword evidence="4" id="KW-1185">Reference proteome</keyword>
<evidence type="ECO:0000256" key="2">
    <source>
        <dbReference type="SAM" id="MobiDB-lite"/>
    </source>
</evidence>
<reference evidence="5" key="1">
    <citation type="submission" date="2025-08" db="UniProtKB">
        <authorList>
            <consortium name="RefSeq"/>
        </authorList>
    </citation>
    <scope>IDENTIFICATION</scope>
    <source>
        <tissue evidence="5">Gonads</tissue>
    </source>
</reference>
<evidence type="ECO:0000313" key="4">
    <source>
        <dbReference type="Proteomes" id="UP000085678"/>
    </source>
</evidence>